<dbReference type="InterPro" id="IPR001818">
    <property type="entry name" value="Pept_M10_metallopeptidase"/>
</dbReference>
<reference evidence="7 8" key="1">
    <citation type="submission" date="2019-07" db="EMBL/GenBank/DDBJ databases">
        <authorList>
            <person name="Kim J."/>
        </authorList>
    </citation>
    <scope>NUCLEOTIDE SEQUENCE [LARGE SCALE GENOMIC DNA]</scope>
    <source>
        <strain evidence="7 8">N4</strain>
    </source>
</reference>
<dbReference type="InterPro" id="IPR024079">
    <property type="entry name" value="MetalloPept_cat_dom_sf"/>
</dbReference>
<evidence type="ECO:0000256" key="3">
    <source>
        <dbReference type="ARBA" id="ARBA00022801"/>
    </source>
</evidence>
<evidence type="ECO:0000259" key="6">
    <source>
        <dbReference type="Pfam" id="PF00413"/>
    </source>
</evidence>
<name>A0A559J1K9_9BACL</name>
<keyword evidence="5" id="KW-0732">Signal</keyword>
<evidence type="ECO:0000256" key="1">
    <source>
        <dbReference type="ARBA" id="ARBA00022670"/>
    </source>
</evidence>
<keyword evidence="7" id="KW-0482">Metalloprotease</keyword>
<evidence type="ECO:0000313" key="8">
    <source>
        <dbReference type="Proteomes" id="UP000318102"/>
    </source>
</evidence>
<dbReference type="Gene3D" id="3.40.390.10">
    <property type="entry name" value="Collagenase (Catalytic Domain)"/>
    <property type="match status" value="1"/>
</dbReference>
<dbReference type="GO" id="GO:0008270">
    <property type="term" value="F:zinc ion binding"/>
    <property type="evidence" value="ECO:0007669"/>
    <property type="project" value="InterPro"/>
</dbReference>
<feature type="chain" id="PRO_5021706689" evidence="5">
    <location>
        <begin position="31"/>
        <end position="207"/>
    </location>
</feature>
<feature type="signal peptide" evidence="5">
    <location>
        <begin position="1"/>
        <end position="30"/>
    </location>
</feature>
<dbReference type="GO" id="GO:0006508">
    <property type="term" value="P:proteolysis"/>
    <property type="evidence" value="ECO:0007669"/>
    <property type="project" value="UniProtKB-KW"/>
</dbReference>
<dbReference type="Pfam" id="PF00413">
    <property type="entry name" value="Peptidase_M10"/>
    <property type="match status" value="1"/>
</dbReference>
<evidence type="ECO:0000256" key="4">
    <source>
        <dbReference type="ARBA" id="ARBA00022833"/>
    </source>
</evidence>
<comment type="caution">
    <text evidence="7">The sequence shown here is derived from an EMBL/GenBank/DDBJ whole genome shotgun (WGS) entry which is preliminary data.</text>
</comment>
<proteinExistence type="predicted"/>
<evidence type="ECO:0000256" key="5">
    <source>
        <dbReference type="SAM" id="SignalP"/>
    </source>
</evidence>
<gene>
    <name evidence="7" type="ORF">FPZ44_12080</name>
</gene>
<sequence>MINLKRVKITTILASSMLLASILNPISSSAHKYYYNYDVDFIPKKQVDGISSNVSYTEHASDYFHYKEKVFHFESAYHQAMEEWNAKTEAYILDHQTYGGLETVRLKVAPAIPDGYQGFAEFYRNGSLVSVKISDYPKALSDWNLGVAYVNPYYLRLADFKTYKAVAVHEIGHVLGLAHESGTSIMNPDYSTQSVQQDDINGVNNLY</sequence>
<keyword evidence="8" id="KW-1185">Reference proteome</keyword>
<keyword evidence="1" id="KW-0645">Protease</keyword>
<dbReference type="GO" id="GO:0004222">
    <property type="term" value="F:metalloendopeptidase activity"/>
    <property type="evidence" value="ECO:0007669"/>
    <property type="project" value="InterPro"/>
</dbReference>
<accession>A0A559J1K9</accession>
<dbReference type="AlphaFoldDB" id="A0A559J1K9"/>
<organism evidence="7 8">
    <name type="scientific">Paenibacillus agilis</name>
    <dbReference type="NCBI Taxonomy" id="3020863"/>
    <lineage>
        <taxon>Bacteria</taxon>
        <taxon>Bacillati</taxon>
        <taxon>Bacillota</taxon>
        <taxon>Bacilli</taxon>
        <taxon>Bacillales</taxon>
        <taxon>Paenibacillaceae</taxon>
        <taxon>Paenibacillus</taxon>
    </lineage>
</organism>
<keyword evidence="4" id="KW-0862">Zinc</keyword>
<dbReference type="RefSeq" id="WP_144990499.1">
    <property type="nucleotide sequence ID" value="NZ_VNJK01000001.1"/>
</dbReference>
<evidence type="ECO:0000313" key="7">
    <source>
        <dbReference type="EMBL" id="TVX93731.1"/>
    </source>
</evidence>
<dbReference type="Proteomes" id="UP000318102">
    <property type="component" value="Unassembled WGS sequence"/>
</dbReference>
<dbReference type="OrthoDB" id="2942003at2"/>
<dbReference type="SUPFAM" id="SSF55486">
    <property type="entry name" value="Metalloproteases ('zincins'), catalytic domain"/>
    <property type="match status" value="1"/>
</dbReference>
<dbReference type="GO" id="GO:0031012">
    <property type="term" value="C:extracellular matrix"/>
    <property type="evidence" value="ECO:0007669"/>
    <property type="project" value="InterPro"/>
</dbReference>
<feature type="domain" description="Peptidase M10 metallopeptidase" evidence="6">
    <location>
        <begin position="82"/>
        <end position="207"/>
    </location>
</feature>
<keyword evidence="2" id="KW-0479">Metal-binding</keyword>
<evidence type="ECO:0000256" key="2">
    <source>
        <dbReference type="ARBA" id="ARBA00022723"/>
    </source>
</evidence>
<dbReference type="EMBL" id="VNJK01000001">
    <property type="protein sequence ID" value="TVX93731.1"/>
    <property type="molecule type" value="Genomic_DNA"/>
</dbReference>
<protein>
    <submittedName>
        <fullName evidence="7">Matrixin family metalloprotease</fullName>
    </submittedName>
</protein>
<keyword evidence="3" id="KW-0378">Hydrolase</keyword>